<gene>
    <name evidence="7" type="ORF">CEJ45_20915</name>
</gene>
<dbReference type="InterPro" id="IPR001123">
    <property type="entry name" value="LeuE-type"/>
</dbReference>
<feature type="transmembrane region" description="Helical" evidence="6">
    <location>
        <begin position="69"/>
        <end position="86"/>
    </location>
</feature>
<dbReference type="AlphaFoldDB" id="A0A225SN74"/>
<feature type="transmembrane region" description="Helical" evidence="6">
    <location>
        <begin position="118"/>
        <end position="139"/>
    </location>
</feature>
<feature type="transmembrane region" description="Helical" evidence="6">
    <location>
        <begin position="38"/>
        <end position="63"/>
    </location>
</feature>
<evidence type="ECO:0000256" key="2">
    <source>
        <dbReference type="ARBA" id="ARBA00022475"/>
    </source>
</evidence>
<evidence type="ECO:0000256" key="5">
    <source>
        <dbReference type="ARBA" id="ARBA00023136"/>
    </source>
</evidence>
<evidence type="ECO:0000256" key="3">
    <source>
        <dbReference type="ARBA" id="ARBA00022692"/>
    </source>
</evidence>
<dbReference type="GO" id="GO:0015171">
    <property type="term" value="F:amino acid transmembrane transporter activity"/>
    <property type="evidence" value="ECO:0007669"/>
    <property type="project" value="TreeGrafter"/>
</dbReference>
<proteinExistence type="predicted"/>
<evidence type="ECO:0000313" key="8">
    <source>
        <dbReference type="Proteomes" id="UP000214747"/>
    </source>
</evidence>
<name>A0A225SN74_9BURK</name>
<dbReference type="PANTHER" id="PTHR30086">
    <property type="entry name" value="ARGININE EXPORTER PROTEIN ARGO"/>
    <property type="match status" value="1"/>
</dbReference>
<dbReference type="Proteomes" id="UP000214747">
    <property type="component" value="Unassembled WGS sequence"/>
</dbReference>
<accession>A0A225SN74</accession>
<keyword evidence="3 6" id="KW-0812">Transmembrane</keyword>
<comment type="caution">
    <text evidence="7">The sequence shown here is derived from an EMBL/GenBank/DDBJ whole genome shotgun (WGS) entry which is preliminary data.</text>
</comment>
<keyword evidence="8" id="KW-1185">Reference proteome</keyword>
<dbReference type="Pfam" id="PF01810">
    <property type="entry name" value="LysE"/>
    <property type="match status" value="1"/>
</dbReference>
<evidence type="ECO:0000313" key="7">
    <source>
        <dbReference type="EMBL" id="OWY32513.1"/>
    </source>
</evidence>
<evidence type="ECO:0000256" key="6">
    <source>
        <dbReference type="SAM" id="Phobius"/>
    </source>
</evidence>
<evidence type="ECO:0000256" key="1">
    <source>
        <dbReference type="ARBA" id="ARBA00004651"/>
    </source>
</evidence>
<keyword evidence="2" id="KW-1003">Cell membrane</keyword>
<dbReference type="RefSeq" id="WP_088756997.1">
    <property type="nucleotide sequence ID" value="NZ_JARJFG010000033.1"/>
</dbReference>
<sequence>MPDLFLFLLAAMTLTLAPGPDNIYVLTRGIAQGRKAGLVAAAGFCSGLIFHTLLAVLGFAALIKAYPPAYHALQYAGAAYLAYLGIRTLRSASSGIALAAGGQGTAAVPLRRIYWQSVLANMLNPKVTLFFIAFLPQFVQREAGHEALQMLVLALVFIAQAFVIFSAIALFSGAVGAVFRRRASASVHLNRLAGCAFIGLGIRMALPE</sequence>
<keyword evidence="5 6" id="KW-0472">Membrane</keyword>
<dbReference type="PIRSF" id="PIRSF006324">
    <property type="entry name" value="LeuE"/>
    <property type="match status" value="1"/>
</dbReference>
<organism evidence="7 8">
    <name type="scientific">Herbaspirillum aquaticum</name>
    <dbReference type="NCBI Taxonomy" id="568783"/>
    <lineage>
        <taxon>Bacteria</taxon>
        <taxon>Pseudomonadati</taxon>
        <taxon>Pseudomonadota</taxon>
        <taxon>Betaproteobacteria</taxon>
        <taxon>Burkholderiales</taxon>
        <taxon>Oxalobacteraceae</taxon>
        <taxon>Herbaspirillum</taxon>
    </lineage>
</organism>
<feature type="transmembrane region" description="Helical" evidence="6">
    <location>
        <begin position="6"/>
        <end position="26"/>
    </location>
</feature>
<feature type="transmembrane region" description="Helical" evidence="6">
    <location>
        <begin position="151"/>
        <end position="177"/>
    </location>
</feature>
<reference evidence="7 8" key="1">
    <citation type="journal article" date="2010" name="Int. J. Syst. Evol. Microbiol.">
        <title>Reclassification of Herbaspirillum putei as a later heterotypic synonym of Herbaspirillum huttiense, with the description of H. huttiense subsp. huttiense subsp. nov. and H. huttiense subsp. putei subsp. nov., comb. nov., and description of Herbaspirillum aquaticum sp. nov.</title>
        <authorList>
            <person name="Dobritsa A.P."/>
            <person name="Reddy M.C."/>
            <person name="Samadpour M."/>
        </authorList>
    </citation>
    <scope>NUCLEOTIDE SEQUENCE [LARGE SCALE GENOMIC DNA]</scope>
    <source>
        <strain evidence="7 8">IEH 4430</strain>
    </source>
</reference>
<evidence type="ECO:0000256" key="4">
    <source>
        <dbReference type="ARBA" id="ARBA00022989"/>
    </source>
</evidence>
<dbReference type="GO" id="GO:0005886">
    <property type="term" value="C:plasma membrane"/>
    <property type="evidence" value="ECO:0007669"/>
    <property type="project" value="UniProtKB-SubCell"/>
</dbReference>
<comment type="subcellular location">
    <subcellularLocation>
        <location evidence="1">Cell membrane</location>
        <topology evidence="1">Multi-pass membrane protein</topology>
    </subcellularLocation>
</comment>
<keyword evidence="4 6" id="KW-1133">Transmembrane helix</keyword>
<protein>
    <submittedName>
        <fullName evidence="7">Lysine transporter LysE</fullName>
    </submittedName>
</protein>
<dbReference type="PANTHER" id="PTHR30086:SF20">
    <property type="entry name" value="ARGININE EXPORTER PROTEIN ARGO-RELATED"/>
    <property type="match status" value="1"/>
</dbReference>
<dbReference type="EMBL" id="NJGV01000025">
    <property type="protein sequence ID" value="OWY32513.1"/>
    <property type="molecule type" value="Genomic_DNA"/>
</dbReference>